<sequence length="180" mass="19736">MSREAEAGSKRASELSEAMLGVPGYADDSMFFVVRYGDKAKVSIVACLFHTHLHPCQFLLFVSSSSSSDISPPTHCDPRFSGGIAFHKRSGRGERPTDSLQNSLRKCEWDDLQDTIGKMASLWSEPGAGDAVAPEQRSSEAAELREHALAVIKHFPDLVRDFDRFVTAYRSTMSAVGRPG</sequence>
<keyword evidence="2" id="KW-1185">Reference proteome</keyword>
<dbReference type="Proteomes" id="UP000076580">
    <property type="component" value="Chromosome 02"/>
</dbReference>
<accession>A0A151GHM2</accession>
<name>A0A151GHM2_DRECN</name>
<protein>
    <submittedName>
        <fullName evidence="1">Uncharacterized protein</fullName>
    </submittedName>
</protein>
<comment type="caution">
    <text evidence="1">The sequence shown here is derived from an EMBL/GenBank/DDBJ whole genome shotgun (WGS) entry which is preliminary data.</text>
</comment>
<proteinExistence type="predicted"/>
<dbReference type="InParanoid" id="A0A151GHM2"/>
<organism evidence="1 2">
    <name type="scientific">Drechmeria coniospora</name>
    <name type="common">Nematophagous fungus</name>
    <name type="synonym">Meria coniospora</name>
    <dbReference type="NCBI Taxonomy" id="98403"/>
    <lineage>
        <taxon>Eukaryota</taxon>
        <taxon>Fungi</taxon>
        <taxon>Dikarya</taxon>
        <taxon>Ascomycota</taxon>
        <taxon>Pezizomycotina</taxon>
        <taxon>Sordariomycetes</taxon>
        <taxon>Hypocreomycetidae</taxon>
        <taxon>Hypocreales</taxon>
        <taxon>Ophiocordycipitaceae</taxon>
        <taxon>Drechmeria</taxon>
    </lineage>
</organism>
<evidence type="ECO:0000313" key="2">
    <source>
        <dbReference type="Proteomes" id="UP000076580"/>
    </source>
</evidence>
<evidence type="ECO:0000313" key="1">
    <source>
        <dbReference type="EMBL" id="KYK56541.1"/>
    </source>
</evidence>
<dbReference type="RefSeq" id="XP_040655893.1">
    <property type="nucleotide sequence ID" value="XM_040800860.1"/>
</dbReference>
<dbReference type="AlphaFoldDB" id="A0A151GHM2"/>
<dbReference type="GeneID" id="63716184"/>
<dbReference type="EMBL" id="LAYC01000002">
    <property type="protein sequence ID" value="KYK56541.1"/>
    <property type="molecule type" value="Genomic_DNA"/>
</dbReference>
<gene>
    <name evidence="1" type="ORF">DCS_03541</name>
</gene>
<reference evidence="1 2" key="1">
    <citation type="journal article" date="2016" name="Sci. Rep.">
        <title>Insights into Adaptations to a Near-Obligate Nematode Endoparasitic Lifestyle from the Finished Genome of Drechmeria coniospora.</title>
        <authorList>
            <person name="Zhang L."/>
            <person name="Zhou Z."/>
            <person name="Guo Q."/>
            <person name="Fokkens L."/>
            <person name="Miskei M."/>
            <person name="Pocsi I."/>
            <person name="Zhang W."/>
            <person name="Chen M."/>
            <person name="Wang L."/>
            <person name="Sun Y."/>
            <person name="Donzelli B.G."/>
            <person name="Gibson D.M."/>
            <person name="Nelson D.R."/>
            <person name="Luo J.G."/>
            <person name="Rep M."/>
            <person name="Liu H."/>
            <person name="Yang S."/>
            <person name="Wang J."/>
            <person name="Krasnoff S.B."/>
            <person name="Xu Y."/>
            <person name="Molnar I."/>
            <person name="Lin M."/>
        </authorList>
    </citation>
    <scope>NUCLEOTIDE SEQUENCE [LARGE SCALE GENOMIC DNA]</scope>
    <source>
        <strain evidence="1 2">ARSEF 6962</strain>
    </source>
</reference>